<dbReference type="WBParaSite" id="SSLN_0001964701-mRNA-1">
    <property type="protein sequence ID" value="SSLN_0001964701-mRNA-1"/>
    <property type="gene ID" value="SSLN_0001964701"/>
</dbReference>
<gene>
    <name evidence="1" type="ORF">SSLN_LOCUS18928</name>
</gene>
<evidence type="ECO:0000313" key="2">
    <source>
        <dbReference type="Proteomes" id="UP000275846"/>
    </source>
</evidence>
<dbReference type="EMBL" id="UYSU01045727">
    <property type="protein sequence ID" value="VDM05314.1"/>
    <property type="molecule type" value="Genomic_DNA"/>
</dbReference>
<organism evidence="3">
    <name type="scientific">Schistocephalus solidus</name>
    <name type="common">Tapeworm</name>
    <dbReference type="NCBI Taxonomy" id="70667"/>
    <lineage>
        <taxon>Eukaryota</taxon>
        <taxon>Metazoa</taxon>
        <taxon>Spiralia</taxon>
        <taxon>Lophotrochozoa</taxon>
        <taxon>Platyhelminthes</taxon>
        <taxon>Cestoda</taxon>
        <taxon>Eucestoda</taxon>
        <taxon>Diphyllobothriidea</taxon>
        <taxon>Diphyllobothriidae</taxon>
        <taxon>Schistocephalus</taxon>
    </lineage>
</organism>
<protein>
    <submittedName>
        <fullName evidence="3">DUF1115 domain-containing protein</fullName>
    </submittedName>
</protein>
<name>A0A183TR29_SCHSO</name>
<accession>A0A183TR29</accession>
<evidence type="ECO:0000313" key="3">
    <source>
        <dbReference type="WBParaSite" id="SSLN_0001964701-mRNA-1"/>
    </source>
</evidence>
<evidence type="ECO:0000313" key="1">
    <source>
        <dbReference type="EMBL" id="VDM05314.1"/>
    </source>
</evidence>
<proteinExistence type="predicted"/>
<reference evidence="1 2" key="2">
    <citation type="submission" date="2018-11" db="EMBL/GenBank/DDBJ databases">
        <authorList>
            <consortium name="Pathogen Informatics"/>
        </authorList>
    </citation>
    <scope>NUCLEOTIDE SEQUENCE [LARGE SCALE GENOMIC DNA]</scope>
    <source>
        <strain evidence="1 2">NST_G2</strain>
    </source>
</reference>
<sequence>MDQHEAFSNKEALNLLVQSRAAKFIKRPTNTFGQFETPCSTAMAEFVRMTDDTPMESLENLFFRIWKLSRPELVLTFHVTWVITDGQLESAAELMTIGMNGYVEAYGLKQLQVIGVVPWRRLPCQASMRCTNFTGYTQVAFPDRELKSKLHTPIAPNHTRYLFVDTADQNGIHCTEKYRAELETWLSNVTDEEKERRFTFG</sequence>
<dbReference type="Proteomes" id="UP000275846">
    <property type="component" value="Unassembled WGS sequence"/>
</dbReference>
<keyword evidence="2" id="KW-1185">Reference proteome</keyword>
<dbReference type="AlphaFoldDB" id="A0A183TR29"/>
<reference evidence="3" key="1">
    <citation type="submission" date="2016-06" db="UniProtKB">
        <authorList>
            <consortium name="WormBaseParasite"/>
        </authorList>
    </citation>
    <scope>IDENTIFICATION</scope>
</reference>
<dbReference type="OrthoDB" id="6277485at2759"/>